<feature type="region of interest" description="Disordered" evidence="5">
    <location>
        <begin position="415"/>
        <end position="476"/>
    </location>
</feature>
<keyword evidence="3 4" id="KW-0862">Zinc</keyword>
<feature type="compositionally biased region" description="Acidic residues" evidence="5">
    <location>
        <begin position="435"/>
        <end position="464"/>
    </location>
</feature>
<reference evidence="7 8" key="1">
    <citation type="submission" date="2017-11" db="EMBL/GenBank/DDBJ databases">
        <authorList>
            <person name="Kracher B."/>
        </authorList>
    </citation>
    <scope>NUCLEOTIDE SEQUENCE [LARGE SCALE GENOMIC DNA]</scope>
    <source>
        <strain evidence="7 8">RACE1</strain>
    </source>
</reference>
<dbReference type="Proteomes" id="UP000275772">
    <property type="component" value="Unassembled WGS sequence"/>
</dbReference>
<dbReference type="FunFam" id="4.10.1000.10:FF:000035">
    <property type="entry name" value="CCCH zinc finger protein, variant"/>
    <property type="match status" value="1"/>
</dbReference>
<feature type="zinc finger region" description="C3H1-type" evidence="4">
    <location>
        <begin position="305"/>
        <end position="333"/>
    </location>
</feature>
<dbReference type="InterPro" id="IPR036855">
    <property type="entry name" value="Znf_CCCH_sf"/>
</dbReference>
<proteinExistence type="predicted"/>
<keyword evidence="1 4" id="KW-0479">Metal-binding</keyword>
<feature type="zinc finger region" description="C3H1-type" evidence="4">
    <location>
        <begin position="334"/>
        <end position="360"/>
    </location>
</feature>
<feature type="domain" description="C3H1-type" evidence="6">
    <location>
        <begin position="305"/>
        <end position="333"/>
    </location>
</feature>
<gene>
    <name evidence="7" type="ORF">BLGHR1_15644</name>
</gene>
<feature type="zinc finger region" description="C3H1-type" evidence="4">
    <location>
        <begin position="366"/>
        <end position="389"/>
    </location>
</feature>
<dbReference type="GO" id="GO:0008270">
    <property type="term" value="F:zinc ion binding"/>
    <property type="evidence" value="ECO:0007669"/>
    <property type="project" value="UniProtKB-KW"/>
</dbReference>
<evidence type="ECO:0000256" key="5">
    <source>
        <dbReference type="SAM" id="MobiDB-lite"/>
    </source>
</evidence>
<feature type="region of interest" description="Disordered" evidence="5">
    <location>
        <begin position="38"/>
        <end position="79"/>
    </location>
</feature>
<accession>A0A383UZ40</accession>
<protein>
    <recommendedName>
        <fullName evidence="6">C3H1-type domain-containing protein</fullName>
    </recommendedName>
</protein>
<dbReference type="GO" id="GO:0005634">
    <property type="term" value="C:nucleus"/>
    <property type="evidence" value="ECO:0007669"/>
    <property type="project" value="TreeGrafter"/>
</dbReference>
<organism evidence="7 8">
    <name type="scientific">Blumeria hordei</name>
    <name type="common">Barley powdery mildew</name>
    <name type="synonym">Blumeria graminis f. sp. hordei</name>
    <dbReference type="NCBI Taxonomy" id="2867405"/>
    <lineage>
        <taxon>Eukaryota</taxon>
        <taxon>Fungi</taxon>
        <taxon>Dikarya</taxon>
        <taxon>Ascomycota</taxon>
        <taxon>Pezizomycotina</taxon>
        <taxon>Leotiomycetes</taxon>
        <taxon>Erysiphales</taxon>
        <taxon>Erysiphaceae</taxon>
        <taxon>Blumeria</taxon>
    </lineage>
</organism>
<dbReference type="Gene3D" id="4.10.1000.10">
    <property type="entry name" value="Zinc finger, CCCH-type"/>
    <property type="match status" value="2"/>
</dbReference>
<evidence type="ECO:0000256" key="4">
    <source>
        <dbReference type="PROSITE-ProRule" id="PRU00723"/>
    </source>
</evidence>
<keyword evidence="2 4" id="KW-0863">Zinc-finger</keyword>
<evidence type="ECO:0000256" key="2">
    <source>
        <dbReference type="ARBA" id="ARBA00022771"/>
    </source>
</evidence>
<dbReference type="InterPro" id="IPR000571">
    <property type="entry name" value="Znf_CCCH"/>
</dbReference>
<dbReference type="AlphaFoldDB" id="A0A383UZ40"/>
<sequence>MSSEDQNILLNQISQLAGKFLTSIRLGQINRYKNGQIHNEQIPTPHSKPYRGQLQSSVSWRPQRGGHSRGGGLNKPGQAYRNRSLVLTGNNLANPNTSVADQSHETVVPPSAGVNWVSKTDRHRQLINASIFSKAAQNRTKAMEETRKQKLKQRQEREKSRLQKYLQREDPSSIYGSSNRVIQGVGNHEVNVQGIRFLVAKNGSKLIKIPDLHLAGDINLAKSTPKVASVGPVKFYRSKNGNMYRSGIIKAHRATGIVKKIDEPCKIFTTTGTLIFSISTGIFFRVMAQAGSCPKGPRCRYIHDPSKVAVCKEFLLKGSCASGESCDLSHELTPERTPSCLHFTRGNCANPNCRYIHVRVSPLALVCRPFGMNGYCEKGSTCTERHIHECPDFSNTGTCNNRGCKLLHREKASVMRNRASRSNGEDVDAPTSDVSSDEEEIDSDDVDSDDLEEFFGDDDGESDTDIPMQQDFVNLS</sequence>
<evidence type="ECO:0000256" key="1">
    <source>
        <dbReference type="ARBA" id="ARBA00022723"/>
    </source>
</evidence>
<dbReference type="PROSITE" id="PS50103">
    <property type="entry name" value="ZF_C3H1"/>
    <property type="match status" value="3"/>
</dbReference>
<evidence type="ECO:0000313" key="7">
    <source>
        <dbReference type="EMBL" id="SZF04845.1"/>
    </source>
</evidence>
<name>A0A383UZ40_BLUHO</name>
<dbReference type="PANTHER" id="PTHR46156:SF1">
    <property type="entry name" value="ZINC FINGER CCCH DOMAIN-CONTAINING PROTEIN 3"/>
    <property type="match status" value="1"/>
</dbReference>
<dbReference type="EMBL" id="UNSH01000068">
    <property type="protein sequence ID" value="SZF04845.1"/>
    <property type="molecule type" value="Genomic_DNA"/>
</dbReference>
<dbReference type="SUPFAM" id="SSF90229">
    <property type="entry name" value="CCCH zinc finger"/>
    <property type="match status" value="2"/>
</dbReference>
<evidence type="ECO:0000313" key="8">
    <source>
        <dbReference type="Proteomes" id="UP000275772"/>
    </source>
</evidence>
<feature type="domain" description="C3H1-type" evidence="6">
    <location>
        <begin position="366"/>
        <end position="389"/>
    </location>
</feature>
<dbReference type="PANTHER" id="PTHR46156">
    <property type="entry name" value="CCCH ZINGC FINGER"/>
    <property type="match status" value="1"/>
</dbReference>
<evidence type="ECO:0000256" key="3">
    <source>
        <dbReference type="ARBA" id="ARBA00022833"/>
    </source>
</evidence>
<dbReference type="VEuPathDB" id="FungiDB:BLGHR1_15644"/>
<evidence type="ECO:0000259" key="6">
    <source>
        <dbReference type="PROSITE" id="PS50103"/>
    </source>
</evidence>
<feature type="domain" description="C3H1-type" evidence="6">
    <location>
        <begin position="334"/>
        <end position="360"/>
    </location>
</feature>
<dbReference type="SMART" id="SM00356">
    <property type="entry name" value="ZnF_C3H1"/>
    <property type="match status" value="5"/>
</dbReference>